<reference evidence="1 2" key="1">
    <citation type="journal article" date="2019" name="Sci. Rep.">
        <title>Orb-weaving spider Araneus ventricosus genome elucidates the spidroin gene catalogue.</title>
        <authorList>
            <person name="Kono N."/>
            <person name="Nakamura H."/>
            <person name="Ohtoshi R."/>
            <person name="Moran D.A.P."/>
            <person name="Shinohara A."/>
            <person name="Yoshida Y."/>
            <person name="Fujiwara M."/>
            <person name="Mori M."/>
            <person name="Tomita M."/>
            <person name="Arakawa K."/>
        </authorList>
    </citation>
    <scope>NUCLEOTIDE SEQUENCE [LARGE SCALE GENOMIC DNA]</scope>
</reference>
<protein>
    <submittedName>
        <fullName evidence="1">Uncharacterized protein</fullName>
    </submittedName>
</protein>
<dbReference type="AlphaFoldDB" id="A0A4Y2U9I9"/>
<name>A0A4Y2U9I9_ARAVE</name>
<keyword evidence="2" id="KW-1185">Reference proteome</keyword>
<evidence type="ECO:0000313" key="2">
    <source>
        <dbReference type="Proteomes" id="UP000499080"/>
    </source>
</evidence>
<evidence type="ECO:0000313" key="1">
    <source>
        <dbReference type="EMBL" id="GBO08260.1"/>
    </source>
</evidence>
<proteinExistence type="predicted"/>
<accession>A0A4Y2U9I9</accession>
<comment type="caution">
    <text evidence="1">The sequence shown here is derived from an EMBL/GenBank/DDBJ whole genome shotgun (WGS) entry which is preliminary data.</text>
</comment>
<dbReference type="EMBL" id="BGPR01034068">
    <property type="protein sequence ID" value="GBO08260.1"/>
    <property type="molecule type" value="Genomic_DNA"/>
</dbReference>
<gene>
    <name evidence="1" type="ORF">AVEN_160464_1</name>
</gene>
<sequence length="137" mass="15111">MGVQAYSSHGRSSSEVPPTFLKKFGKMCKSKSVRTLLITNCTSKFGARVGSLLDGVVCKICDSFSIEAIFQIGNGYLLFWGSGDGFYNSYLLTRLMSELIDCQLFDMRVQQLTDVIMILPSFHPSTNDPSSNSETSL</sequence>
<organism evidence="1 2">
    <name type="scientific">Araneus ventricosus</name>
    <name type="common">Orbweaver spider</name>
    <name type="synonym">Epeira ventricosa</name>
    <dbReference type="NCBI Taxonomy" id="182803"/>
    <lineage>
        <taxon>Eukaryota</taxon>
        <taxon>Metazoa</taxon>
        <taxon>Ecdysozoa</taxon>
        <taxon>Arthropoda</taxon>
        <taxon>Chelicerata</taxon>
        <taxon>Arachnida</taxon>
        <taxon>Araneae</taxon>
        <taxon>Araneomorphae</taxon>
        <taxon>Entelegynae</taxon>
        <taxon>Araneoidea</taxon>
        <taxon>Araneidae</taxon>
        <taxon>Araneus</taxon>
    </lineage>
</organism>
<dbReference type="Proteomes" id="UP000499080">
    <property type="component" value="Unassembled WGS sequence"/>
</dbReference>